<gene>
    <name evidence="3" type="ORF">IAA84_00450</name>
</gene>
<dbReference type="SUPFAM" id="SSF55781">
    <property type="entry name" value="GAF domain-like"/>
    <property type="match status" value="1"/>
</dbReference>
<dbReference type="PROSITE" id="PS50887">
    <property type="entry name" value="GGDEF"/>
    <property type="match status" value="2"/>
</dbReference>
<evidence type="ECO:0000313" key="4">
    <source>
        <dbReference type="Proteomes" id="UP000824140"/>
    </source>
</evidence>
<dbReference type="Gene3D" id="3.30.450.40">
    <property type="match status" value="1"/>
</dbReference>
<dbReference type="PANTHER" id="PTHR33121">
    <property type="entry name" value="CYCLIC DI-GMP PHOSPHODIESTERASE PDEF"/>
    <property type="match status" value="1"/>
</dbReference>
<dbReference type="Gene3D" id="3.20.20.450">
    <property type="entry name" value="EAL domain"/>
    <property type="match status" value="1"/>
</dbReference>
<feature type="domain" description="EAL" evidence="1">
    <location>
        <begin position="673"/>
        <end position="927"/>
    </location>
</feature>
<dbReference type="InterPro" id="IPR029016">
    <property type="entry name" value="GAF-like_dom_sf"/>
</dbReference>
<dbReference type="GO" id="GO:0071111">
    <property type="term" value="F:cyclic-guanylate-specific phosphodiesterase activity"/>
    <property type="evidence" value="ECO:0007669"/>
    <property type="project" value="InterPro"/>
</dbReference>
<dbReference type="InterPro" id="IPR029787">
    <property type="entry name" value="Nucleotide_cyclase"/>
</dbReference>
<dbReference type="Gene3D" id="3.30.70.270">
    <property type="match status" value="2"/>
</dbReference>
<dbReference type="NCBIfam" id="TIGR00254">
    <property type="entry name" value="GGDEF"/>
    <property type="match status" value="1"/>
</dbReference>
<evidence type="ECO:0000259" key="1">
    <source>
        <dbReference type="PROSITE" id="PS50883"/>
    </source>
</evidence>
<dbReference type="Pfam" id="PF00563">
    <property type="entry name" value="EAL"/>
    <property type="match status" value="1"/>
</dbReference>
<dbReference type="CDD" id="cd01949">
    <property type="entry name" value="GGDEF"/>
    <property type="match status" value="1"/>
</dbReference>
<dbReference type="SUPFAM" id="SSF141868">
    <property type="entry name" value="EAL domain-like"/>
    <property type="match status" value="1"/>
</dbReference>
<dbReference type="SMART" id="SM00267">
    <property type="entry name" value="GGDEF"/>
    <property type="match status" value="1"/>
</dbReference>
<dbReference type="SUPFAM" id="SSF55073">
    <property type="entry name" value="Nucleotide cyclase"/>
    <property type="match status" value="2"/>
</dbReference>
<dbReference type="Pfam" id="PF00990">
    <property type="entry name" value="GGDEF"/>
    <property type="match status" value="2"/>
</dbReference>
<comment type="caution">
    <text evidence="3">The sequence shown here is derived from an EMBL/GenBank/DDBJ whole genome shotgun (WGS) entry which is preliminary data.</text>
</comment>
<protein>
    <submittedName>
        <fullName evidence="3">EAL domain-containing protein</fullName>
    </submittedName>
</protein>
<evidence type="ECO:0000313" key="3">
    <source>
        <dbReference type="EMBL" id="HIS91469.1"/>
    </source>
</evidence>
<dbReference type="FunFam" id="3.30.70.270:FF:000001">
    <property type="entry name" value="Diguanylate cyclase domain protein"/>
    <property type="match status" value="1"/>
</dbReference>
<proteinExistence type="predicted"/>
<feature type="domain" description="GGDEF" evidence="2">
    <location>
        <begin position="169"/>
        <end position="302"/>
    </location>
</feature>
<dbReference type="InterPro" id="IPR035919">
    <property type="entry name" value="EAL_sf"/>
</dbReference>
<dbReference type="EMBL" id="DVJN01000010">
    <property type="protein sequence ID" value="HIS91469.1"/>
    <property type="molecule type" value="Genomic_DNA"/>
</dbReference>
<name>A0A9D1K4I6_9FIRM</name>
<dbReference type="InterPro" id="IPR043128">
    <property type="entry name" value="Rev_trsase/Diguanyl_cyclase"/>
</dbReference>
<dbReference type="CDD" id="cd01948">
    <property type="entry name" value="EAL"/>
    <property type="match status" value="1"/>
</dbReference>
<sequence length="934" mass="106646">MSSTKGTSQEDGSVFVNHEELLQNVLTRSHMDICEYLVRDDRFLIYNEHLKIRRDIPHYMDYLREHSVIHPEDREKARAFLLGRTSSAVELRLRSDAGGKKVHMHMFPPLEGVDPSVRLMLIVKDDINEIHRAALLEKLVQRDPLTNLYNQSFGREFVNEFLKQKDPYATCGMMMVDLDYFKFTNDTYGHLFGNQVLTAVSRLLQKKFDRKCMVMRAGGDEFVIFLEDISHAALVKKAKDLVESIQKLRFSNEDFSITCSIGVCFLMENTSGYTYDQLFENADWALYRAKENGRNRYVFCDNLQRFEEIELSTAASNGIDVRYLHNDIISTAFEIFEKSSSFSVAVKVLMEVIGYRFGLDRITIVRTDVKGQTAGRQYQWCSQYAPEVLEQPGSFTREDFLTLFQSYDEHQTTVLQCDNMGQYSPAAAALLMQGGAKTVLYAAMYCEGSYIGAISYVVCREKRRWSQRNRIELSEVTKIISAHLARTQVTNVDSLQSKLWMEYDSLTGLLSFSRFMVDAEHLIVGRFADSHVMISTDLAGFKYFNQKYGYHAGDQLLKELAAYMLDWHTPQEGIFFARSIADQFLMLTAYSDVNQIVPRIEACNREFERLQSQKFQGAMIHIRTGVYFIESDCPSASVAIDAANYARKQVVSSSSAPSVRIYDEEMKEKQKLESEIVNGIDQALKEGQFQIYLQPKFSLRDGSVIGAEALVRWRTREGKILLPDAFIPICEASGRIEALDFYVFDLVTQFLARNQQLGRRQVPISVNASILHASNPNAVRKYLDILERYHVDPQYMEIELTETATVDKYESVKQWFQALHKAGIRTAMDDFGAGYSVMNSILNVPVDTVKLDRGFVQNCEMDSRSTIFLKNVIGMLKDLGYHVICEGVETPAQASLLLEAGCEEGQGYLFSKPLPVDEYEKFVYTSPTRGRHAG</sequence>
<dbReference type="Proteomes" id="UP000824140">
    <property type="component" value="Unassembled WGS sequence"/>
</dbReference>
<dbReference type="InterPro" id="IPR000160">
    <property type="entry name" value="GGDEF_dom"/>
</dbReference>
<dbReference type="AlphaFoldDB" id="A0A9D1K4I6"/>
<feature type="domain" description="GGDEF" evidence="2">
    <location>
        <begin position="529"/>
        <end position="664"/>
    </location>
</feature>
<evidence type="ECO:0000259" key="2">
    <source>
        <dbReference type="PROSITE" id="PS50887"/>
    </source>
</evidence>
<dbReference type="PROSITE" id="PS50883">
    <property type="entry name" value="EAL"/>
    <property type="match status" value="1"/>
</dbReference>
<organism evidence="3 4">
    <name type="scientific">Candidatus Alectryocaccomicrobium excrementavium</name>
    <dbReference type="NCBI Taxonomy" id="2840668"/>
    <lineage>
        <taxon>Bacteria</taxon>
        <taxon>Bacillati</taxon>
        <taxon>Bacillota</taxon>
        <taxon>Clostridia</taxon>
        <taxon>Candidatus Alectryocaccomicrobium</taxon>
    </lineage>
</organism>
<dbReference type="InterPro" id="IPR001633">
    <property type="entry name" value="EAL_dom"/>
</dbReference>
<dbReference type="PANTHER" id="PTHR33121:SF79">
    <property type="entry name" value="CYCLIC DI-GMP PHOSPHODIESTERASE PDED-RELATED"/>
    <property type="match status" value="1"/>
</dbReference>
<dbReference type="InterPro" id="IPR050706">
    <property type="entry name" value="Cyclic-di-GMP_PDE-like"/>
</dbReference>
<accession>A0A9D1K4I6</accession>
<reference evidence="3" key="1">
    <citation type="submission" date="2020-10" db="EMBL/GenBank/DDBJ databases">
        <authorList>
            <person name="Gilroy R."/>
        </authorList>
    </citation>
    <scope>NUCLEOTIDE SEQUENCE</scope>
    <source>
        <strain evidence="3">13766</strain>
    </source>
</reference>
<reference evidence="3" key="2">
    <citation type="journal article" date="2021" name="PeerJ">
        <title>Extensive microbial diversity within the chicken gut microbiome revealed by metagenomics and culture.</title>
        <authorList>
            <person name="Gilroy R."/>
            <person name="Ravi A."/>
            <person name="Getino M."/>
            <person name="Pursley I."/>
            <person name="Horton D.L."/>
            <person name="Alikhan N.F."/>
            <person name="Baker D."/>
            <person name="Gharbi K."/>
            <person name="Hall N."/>
            <person name="Watson M."/>
            <person name="Adriaenssens E.M."/>
            <person name="Foster-Nyarko E."/>
            <person name="Jarju S."/>
            <person name="Secka A."/>
            <person name="Antonio M."/>
            <person name="Oren A."/>
            <person name="Chaudhuri R.R."/>
            <person name="La Ragione R."/>
            <person name="Hildebrand F."/>
            <person name="Pallen M.J."/>
        </authorList>
    </citation>
    <scope>NUCLEOTIDE SEQUENCE</scope>
    <source>
        <strain evidence="3">13766</strain>
    </source>
</reference>
<dbReference type="SMART" id="SM00052">
    <property type="entry name" value="EAL"/>
    <property type="match status" value="1"/>
</dbReference>